<dbReference type="OrthoDB" id="9799989at2"/>
<feature type="domain" description="AB hydrolase-1" evidence="2">
    <location>
        <begin position="18"/>
        <end position="245"/>
    </location>
</feature>
<dbReference type="Gene3D" id="3.40.50.1820">
    <property type="entry name" value="alpha/beta hydrolase"/>
    <property type="match status" value="1"/>
</dbReference>
<evidence type="ECO:0000313" key="4">
    <source>
        <dbReference type="Proteomes" id="UP000289465"/>
    </source>
</evidence>
<proteinExistence type="predicted"/>
<dbReference type="PANTHER" id="PTHR43798:SF31">
    <property type="entry name" value="AB HYDROLASE SUPERFAMILY PROTEIN YCLE"/>
    <property type="match status" value="1"/>
</dbReference>
<dbReference type="InterPro" id="IPR029058">
    <property type="entry name" value="AB_hydrolase_fold"/>
</dbReference>
<dbReference type="Pfam" id="PF00561">
    <property type="entry name" value="Abhydrolase_1"/>
    <property type="match status" value="1"/>
</dbReference>
<evidence type="ECO:0000259" key="2">
    <source>
        <dbReference type="Pfam" id="PF00561"/>
    </source>
</evidence>
<keyword evidence="1 3" id="KW-0378">Hydrolase</keyword>
<evidence type="ECO:0000313" key="3">
    <source>
        <dbReference type="EMBL" id="SSW64890.1"/>
    </source>
</evidence>
<dbReference type="EC" id="3.1.1.3" evidence="3"/>
<dbReference type="InterPro" id="IPR050266">
    <property type="entry name" value="AB_hydrolase_sf"/>
</dbReference>
<protein>
    <submittedName>
        <fullName evidence="3">Lipase 3</fullName>
        <ecNumber evidence="3">3.1.1.3</ecNumber>
    </submittedName>
</protein>
<dbReference type="PRINTS" id="PR00111">
    <property type="entry name" value="ABHYDROLASE"/>
</dbReference>
<evidence type="ECO:0000256" key="1">
    <source>
        <dbReference type="ARBA" id="ARBA00022801"/>
    </source>
</evidence>
<dbReference type="GO" id="GO:0004806">
    <property type="term" value="F:triacylglycerol lipase activity"/>
    <property type="evidence" value="ECO:0007669"/>
    <property type="project" value="UniProtKB-EC"/>
</dbReference>
<dbReference type="PANTHER" id="PTHR43798">
    <property type="entry name" value="MONOACYLGLYCEROL LIPASE"/>
    <property type="match status" value="1"/>
</dbReference>
<dbReference type="GO" id="GO:0016020">
    <property type="term" value="C:membrane"/>
    <property type="evidence" value="ECO:0007669"/>
    <property type="project" value="TreeGrafter"/>
</dbReference>
<dbReference type="Proteomes" id="UP000289465">
    <property type="component" value="Unassembled WGS sequence"/>
</dbReference>
<dbReference type="AlphaFoldDB" id="A0A446CAQ2"/>
<gene>
    <name evidence="3" type="primary">lip3</name>
    <name evidence="3" type="ORF">AVE30378_01325</name>
</gene>
<organism evidence="3 4">
    <name type="scientific">Achromobacter veterisilvae</name>
    <dbReference type="NCBI Taxonomy" id="2069367"/>
    <lineage>
        <taxon>Bacteria</taxon>
        <taxon>Pseudomonadati</taxon>
        <taxon>Pseudomonadota</taxon>
        <taxon>Betaproteobacteria</taxon>
        <taxon>Burkholderiales</taxon>
        <taxon>Alcaligenaceae</taxon>
        <taxon>Achromobacter</taxon>
    </lineage>
</organism>
<sequence>MSTHYVNGLAVEIDGQGPALLCIHGLGGSSNTWTPVMDAFEGFRVIRPDLPGSARSALAPQALSIDAYVGALAGMLDELEVDALHVAAHSLGTIVAQHFAVAHPARVRSLALFGPLAAPPDAGRAGIRGRAELARGGDAAMQEIADAIVKGATSAQTKRDQPAVLALVRESVMRQPPEGYAQSCEALAAAQPAAVEGLAVPALLVTGDQDGVAPAANVEALATRIPGSRQIVLGDCGHWTTYEKPHACVEALREFYAALR</sequence>
<dbReference type="SUPFAM" id="SSF53474">
    <property type="entry name" value="alpha/beta-Hydrolases"/>
    <property type="match status" value="1"/>
</dbReference>
<dbReference type="EMBL" id="UFQC01000005">
    <property type="protein sequence ID" value="SSW64890.1"/>
    <property type="molecule type" value="Genomic_DNA"/>
</dbReference>
<dbReference type="RefSeq" id="WP_129239976.1">
    <property type="nucleotide sequence ID" value="NZ_UFQC01000005.1"/>
</dbReference>
<dbReference type="InterPro" id="IPR000639">
    <property type="entry name" value="Epox_hydrolase-like"/>
</dbReference>
<dbReference type="InterPro" id="IPR000073">
    <property type="entry name" value="AB_hydrolase_1"/>
</dbReference>
<accession>A0A446CAQ2</accession>
<dbReference type="PRINTS" id="PR00412">
    <property type="entry name" value="EPOXHYDRLASE"/>
</dbReference>
<reference evidence="3 4" key="1">
    <citation type="submission" date="2018-07" db="EMBL/GenBank/DDBJ databases">
        <authorList>
            <person name="Peeters C."/>
        </authorList>
    </citation>
    <scope>NUCLEOTIDE SEQUENCE [LARGE SCALE GENOMIC DNA]</scope>
    <source>
        <strain evidence="3 4">LMG 30378</strain>
    </source>
</reference>
<name>A0A446CAQ2_9BURK</name>